<comment type="caution">
    <text evidence="1">The sequence shown here is derived from an EMBL/GenBank/DDBJ whole genome shotgun (WGS) entry which is preliminary data.</text>
</comment>
<name>A0ABP4JV50_9ACTN</name>
<evidence type="ECO:0000313" key="1">
    <source>
        <dbReference type="EMBL" id="GAA1431219.1"/>
    </source>
</evidence>
<dbReference type="RefSeq" id="WP_344015359.1">
    <property type="nucleotide sequence ID" value="NZ_BAAAIZ010000085.1"/>
</dbReference>
<proteinExistence type="predicted"/>
<dbReference type="EMBL" id="BAAAIZ010000085">
    <property type="protein sequence ID" value="GAA1431219.1"/>
    <property type="molecule type" value="Genomic_DNA"/>
</dbReference>
<accession>A0ABP4JV50</accession>
<evidence type="ECO:0000313" key="2">
    <source>
        <dbReference type="Proteomes" id="UP001500973"/>
    </source>
</evidence>
<gene>
    <name evidence="1" type="ORF">GCM10009601_49880</name>
</gene>
<organism evidence="1 2">
    <name type="scientific">Streptomyces thermospinosisporus</name>
    <dbReference type="NCBI Taxonomy" id="161482"/>
    <lineage>
        <taxon>Bacteria</taxon>
        <taxon>Bacillati</taxon>
        <taxon>Actinomycetota</taxon>
        <taxon>Actinomycetes</taxon>
        <taxon>Kitasatosporales</taxon>
        <taxon>Streptomycetaceae</taxon>
        <taxon>Streptomyces</taxon>
    </lineage>
</organism>
<protein>
    <submittedName>
        <fullName evidence="1">Uncharacterized protein</fullName>
    </submittedName>
</protein>
<reference evidence="2" key="1">
    <citation type="journal article" date="2019" name="Int. J. Syst. Evol. Microbiol.">
        <title>The Global Catalogue of Microorganisms (GCM) 10K type strain sequencing project: providing services to taxonomists for standard genome sequencing and annotation.</title>
        <authorList>
            <consortium name="The Broad Institute Genomics Platform"/>
            <consortium name="The Broad Institute Genome Sequencing Center for Infectious Disease"/>
            <person name="Wu L."/>
            <person name="Ma J."/>
        </authorList>
    </citation>
    <scope>NUCLEOTIDE SEQUENCE [LARGE SCALE GENOMIC DNA]</scope>
    <source>
        <strain evidence="2">JCM 11756</strain>
    </source>
</reference>
<dbReference type="Proteomes" id="UP001500973">
    <property type="component" value="Unassembled WGS sequence"/>
</dbReference>
<sequence length="341" mass="38075">MTHYTNNTPDGTASFDYYNTIYLDPASDEFSQVTTIRLKRMAGVMNTVNLDYQANCRGYCTITSVNWAGSKIFKNGDILERTITTRFKWTPSGATKNTIVPYWYFGGSANGTPIAIPLEAEKAELDIRCDSEIPNAGTGCVFSGYKPTYVMNSKKFPGAAAHVDMMWRKTNIKWGQRSSGKPLTYLGNKMAVDGSGKTQQDRNRQLICGRQWKAYSGTGDFSDMWTLDAGEARTDPKSCDEFAFANSFQSAGNSAGPNPVAYSGKECVQTYVRRNADDTMTLHLRPDAPAPTWKEPCGRSSMSNWQNTQSMRPFGEFIKQQRLMEDDDYWLDLDGFTAPTP</sequence>
<keyword evidence="2" id="KW-1185">Reference proteome</keyword>